<dbReference type="EMBL" id="BAABFX010000021">
    <property type="protein sequence ID" value="GAA4393088.1"/>
    <property type="molecule type" value="Genomic_DNA"/>
</dbReference>
<name>A0ABP8JMA5_9MICO</name>
<accession>A0ABP8JMA5</accession>
<comment type="caution">
    <text evidence="1">The sequence shown here is derived from an EMBL/GenBank/DDBJ whole genome shotgun (WGS) entry which is preliminary data.</text>
</comment>
<organism evidence="1 2">
    <name type="scientific">Ornithinibacter aureus</name>
    <dbReference type="NCBI Taxonomy" id="622664"/>
    <lineage>
        <taxon>Bacteria</taxon>
        <taxon>Bacillati</taxon>
        <taxon>Actinomycetota</taxon>
        <taxon>Actinomycetes</taxon>
        <taxon>Micrococcales</taxon>
        <taxon>Intrasporangiaceae</taxon>
        <taxon>Ornithinibacter</taxon>
    </lineage>
</organism>
<evidence type="ECO:0000313" key="1">
    <source>
        <dbReference type="EMBL" id="GAA4393088.1"/>
    </source>
</evidence>
<reference evidence="2" key="1">
    <citation type="journal article" date="2019" name="Int. J. Syst. Evol. Microbiol.">
        <title>The Global Catalogue of Microorganisms (GCM) 10K type strain sequencing project: providing services to taxonomists for standard genome sequencing and annotation.</title>
        <authorList>
            <consortium name="The Broad Institute Genomics Platform"/>
            <consortium name="The Broad Institute Genome Sequencing Center for Infectious Disease"/>
            <person name="Wu L."/>
            <person name="Ma J."/>
        </authorList>
    </citation>
    <scope>NUCLEOTIDE SEQUENCE [LARGE SCALE GENOMIC DNA]</scope>
    <source>
        <strain evidence="2">JCM 17738</strain>
    </source>
</reference>
<sequence length="72" mass="8189">MGEFTAVTVPDAAAESARNLVRCREDCRTDLIRARHRLSKLLLRHRAVCCDGNAWTGRHLGALTWPARQRFD</sequence>
<gene>
    <name evidence="1" type="ORF">GCM10023153_12790</name>
</gene>
<keyword evidence="2" id="KW-1185">Reference proteome</keyword>
<protein>
    <recommendedName>
        <fullName evidence="3">Transposase</fullName>
    </recommendedName>
</protein>
<dbReference type="Proteomes" id="UP001500390">
    <property type="component" value="Unassembled WGS sequence"/>
</dbReference>
<evidence type="ECO:0000313" key="2">
    <source>
        <dbReference type="Proteomes" id="UP001500390"/>
    </source>
</evidence>
<evidence type="ECO:0008006" key="3">
    <source>
        <dbReference type="Google" id="ProtNLM"/>
    </source>
</evidence>
<proteinExistence type="predicted"/>